<organism evidence="2 3">
    <name type="scientific">Methanosuratincola subterraneus</name>
    <dbReference type="NCBI Taxonomy" id="2593994"/>
    <lineage>
        <taxon>Archaea</taxon>
        <taxon>Thermoproteota</taxon>
        <taxon>Methanosuratincolia</taxon>
        <taxon>Candidatus Methanomethylicales</taxon>
        <taxon>Candidatus Methanomethylicaceae</taxon>
        <taxon>Candidatus Methanosuratincola (ex Vanwonterghem et al. 2016)</taxon>
    </lineage>
</organism>
<evidence type="ECO:0000313" key="3">
    <source>
        <dbReference type="Proteomes" id="UP000288215"/>
    </source>
</evidence>
<evidence type="ECO:0008006" key="4">
    <source>
        <dbReference type="Google" id="ProtNLM"/>
    </source>
</evidence>
<dbReference type="EMBL" id="RXGA01000002">
    <property type="protein sequence ID" value="RWX73916.1"/>
    <property type="molecule type" value="Genomic_DNA"/>
</dbReference>
<evidence type="ECO:0000256" key="1">
    <source>
        <dbReference type="SAM" id="Coils"/>
    </source>
</evidence>
<dbReference type="Gene3D" id="1.10.287.1490">
    <property type="match status" value="1"/>
</dbReference>
<dbReference type="PANTHER" id="PTHR40707:SF1">
    <property type="entry name" value="DUF460 DOMAIN-CONTAINING PROTEIN"/>
    <property type="match status" value="1"/>
</dbReference>
<dbReference type="AlphaFoldDB" id="A0A444L8K7"/>
<evidence type="ECO:0000313" key="2">
    <source>
        <dbReference type="EMBL" id="RWX73916.1"/>
    </source>
</evidence>
<dbReference type="Pfam" id="PF04312">
    <property type="entry name" value="DUF460"/>
    <property type="match status" value="1"/>
</dbReference>
<gene>
    <name evidence="2" type="ORF">Metus_0695</name>
</gene>
<keyword evidence="1" id="KW-0175">Coiled coil</keyword>
<dbReference type="Proteomes" id="UP000288215">
    <property type="component" value="Unassembled WGS sequence"/>
</dbReference>
<reference evidence="2 3" key="1">
    <citation type="submission" date="2018-12" db="EMBL/GenBank/DDBJ databases">
        <title>The complete genome of the methanogenic archaea of the candidate phylum Verstraetearchaeota, obtained from the metagenome of underground thermal water.</title>
        <authorList>
            <person name="Kadnikov V.V."/>
            <person name="Mardanov A.V."/>
            <person name="Beletsky A.V."/>
            <person name="Karnachuk O.V."/>
            <person name="Ravin N.V."/>
        </authorList>
    </citation>
    <scope>NUCLEOTIDE SEQUENCE [LARGE SCALE GENOMIC DNA]</scope>
    <source>
        <strain evidence="2">Ch88</strain>
    </source>
</reference>
<name>A0A444L8K7_METS7</name>
<comment type="caution">
    <text evidence="2">The sequence shown here is derived from an EMBL/GenBank/DDBJ whole genome shotgun (WGS) entry which is preliminary data.</text>
</comment>
<protein>
    <recommendedName>
        <fullName evidence="4">DUF460 domain-containing protein</fullName>
    </recommendedName>
</protein>
<sequence>MIKYSKVIGIDRHPSGKGFSAVIMRGGEVLLRRELMSPDEVTKAALDFEVDAVAVDNIYEIGDEGEIRRFAGKLLKAELVQVTGSPKEGFLPLSAVGKRIGFSDGEKLNPLKSAEACARAAAAGIGFAVRVYGPETRITISRKRRYGPGGMSSERYRRSVEGAVQSLVEGVKSALESKGIEFDLAIKKGAHGVVGASFTVYSPRNQLFGIVRQIRTSSVNVKITPLYTKSFEYMPLLEESRREAVKRYLIVGVDPGMVTGVAVMDLNGRVLRLMSGRGMTRGQIARSLASLGRALVFASDVSPPPDMVTKLAAVHSAMVFSPDRPMRTSEKSEIAGILSDEQGIVVEDAHQRDSLAAAFKAFSSFRNKLEQCASHARASSDQVDLEEVKALVIRGISISDAISRSRSPNPVRPAAKKARASGERERIRILESKFEDLRTERDALIEKIRQLSSRIEELEDEMRLTRLEYRQPRALESYELERRIKSLLDETTRLRAEVDSLKSERQRLRSAICTIAEGRSIPVRRARRIAEAVPPPEEVGGRALIYLESISPAEGDLESAFKPFGNVFLILDDQPSAGVQSRLWELGVPFAVRGKNDGFVVDETLVIERESLEKMIREGCSAMEGGMKSRPDRIRALFEEYKKERMKETLRRGSLSSQELPL</sequence>
<accession>A0A444L8K7</accession>
<dbReference type="PANTHER" id="PTHR40707">
    <property type="entry name" value="POSSIBLE NUCLEASE OF RNASE H FOLD, RUVC/YQGF FAMILY"/>
    <property type="match status" value="1"/>
</dbReference>
<feature type="coiled-coil region" evidence="1">
    <location>
        <begin position="420"/>
        <end position="511"/>
    </location>
</feature>
<dbReference type="InterPro" id="IPR007408">
    <property type="entry name" value="DUF460"/>
</dbReference>
<proteinExistence type="predicted"/>